<sequence length="88" mass="10183">MDNSHKFRRFRFMMIILFLYSLISFGILQLGFVYLKDFLILIAMMKVASGMALVISIFSLLSIIAINFSIRLAKMELEKEKKGVKQTV</sequence>
<dbReference type="EMBL" id="AHCJ01000115">
    <property type="protein sequence ID" value="EOQ55276.1"/>
    <property type="molecule type" value="Genomic_DNA"/>
</dbReference>
<gene>
    <name evidence="2" type="ORF">IAY_06776</name>
</gene>
<keyword evidence="1" id="KW-1133">Transmembrane helix</keyword>
<feature type="transmembrane region" description="Helical" evidence="1">
    <location>
        <begin position="12"/>
        <end position="35"/>
    </location>
</feature>
<comment type="caution">
    <text evidence="2">The sequence shown here is derived from an EMBL/GenBank/DDBJ whole genome shotgun (WGS) entry which is preliminary data.</text>
</comment>
<protein>
    <submittedName>
        <fullName evidence="2">Uncharacterized protein</fullName>
    </submittedName>
</protein>
<evidence type="ECO:0000313" key="3">
    <source>
        <dbReference type="Proteomes" id="UP000014060"/>
    </source>
</evidence>
<dbReference type="Proteomes" id="UP000014060">
    <property type="component" value="Unassembled WGS sequence"/>
</dbReference>
<feature type="transmembrane region" description="Helical" evidence="1">
    <location>
        <begin position="47"/>
        <end position="70"/>
    </location>
</feature>
<proteinExistence type="predicted"/>
<evidence type="ECO:0000313" key="2">
    <source>
        <dbReference type="EMBL" id="EOQ55276.1"/>
    </source>
</evidence>
<keyword evidence="1" id="KW-0472">Membrane</keyword>
<organism evidence="2 3">
    <name type="scientific">Bacillus cereus TIAC219</name>
    <dbReference type="NCBI Taxonomy" id="718222"/>
    <lineage>
        <taxon>Bacteria</taxon>
        <taxon>Bacillati</taxon>
        <taxon>Bacillota</taxon>
        <taxon>Bacilli</taxon>
        <taxon>Bacillales</taxon>
        <taxon>Bacillaceae</taxon>
        <taxon>Bacillus</taxon>
        <taxon>Bacillus cereus group</taxon>
    </lineage>
</organism>
<dbReference type="RefSeq" id="WP_000370468.1">
    <property type="nucleotide sequence ID" value="NZ_KB976025.1"/>
</dbReference>
<evidence type="ECO:0000256" key="1">
    <source>
        <dbReference type="SAM" id="Phobius"/>
    </source>
</evidence>
<keyword evidence="1" id="KW-0812">Transmembrane</keyword>
<dbReference type="AlphaFoldDB" id="A0ABC9SP89"/>
<name>A0ABC9SP89_BACCE</name>
<reference evidence="2 3" key="1">
    <citation type="submission" date="2013-01" db="EMBL/GenBank/DDBJ databases">
        <title>The Genome Sequence of Bacillus cereus TIAC219.</title>
        <authorList>
            <consortium name="The Broad Institute Genome Sequencing Platform"/>
            <consortium name="The Broad Institute Genome Sequencing Center for Infectious Disease"/>
            <person name="Feldgarden M."/>
            <person name="Van der Auwera G.A."/>
            <person name="Mahillon J."/>
            <person name="Duprez V."/>
            <person name="Timmery S."/>
            <person name="Mattelet C."/>
            <person name="Dierick K."/>
            <person name="Sun M."/>
            <person name="Yu Z."/>
            <person name="Zhu L."/>
            <person name="Hu X."/>
            <person name="Shank E.B."/>
            <person name="Swiecicka I."/>
            <person name="Hansen B.M."/>
            <person name="Andrup L."/>
            <person name="Walker B."/>
            <person name="Young S.K."/>
            <person name="Zeng Q."/>
            <person name="Gargeya S."/>
            <person name="Fitzgerald M."/>
            <person name="Haas B."/>
            <person name="Abouelleil A."/>
            <person name="Alvarado L."/>
            <person name="Arachchi H.M."/>
            <person name="Berlin A.M."/>
            <person name="Chapman S.B."/>
            <person name="Dewar J."/>
            <person name="Goldberg J."/>
            <person name="Griggs A."/>
            <person name="Gujja S."/>
            <person name="Hansen M."/>
            <person name="Howarth C."/>
            <person name="Imamovic A."/>
            <person name="Larimer J."/>
            <person name="McCowan C."/>
            <person name="Murphy C."/>
            <person name="Neiman D."/>
            <person name="Pearson M."/>
            <person name="Priest M."/>
            <person name="Roberts A."/>
            <person name="Saif S."/>
            <person name="Shea T."/>
            <person name="Sisk P."/>
            <person name="Sykes S."/>
            <person name="Wortman J."/>
            <person name="Nusbaum C."/>
            <person name="Birren B."/>
        </authorList>
    </citation>
    <scope>NUCLEOTIDE SEQUENCE [LARGE SCALE GENOMIC DNA]</scope>
    <source>
        <strain evidence="2 3">TIAC219</strain>
    </source>
</reference>
<accession>A0ABC9SP89</accession>